<reference evidence="1 2" key="1">
    <citation type="submission" date="2016-07" db="EMBL/GenBank/DDBJ databases">
        <authorList>
            <person name="Lefevre C.T."/>
        </authorList>
    </citation>
    <scope>NUCLEOTIDE SEQUENCE [LARGE SCALE GENOMIC DNA]</scope>
    <source>
        <strain evidence="1">PR1</strain>
    </source>
</reference>
<accession>A0A1C3RC28</accession>
<gene>
    <name evidence="1" type="ORF">MTBPR1_10067</name>
</gene>
<dbReference type="Proteomes" id="UP000231658">
    <property type="component" value="Unassembled WGS sequence"/>
</dbReference>
<protein>
    <submittedName>
        <fullName evidence="1">Uncharacterized protein</fullName>
    </submittedName>
</protein>
<dbReference type="STRING" id="1867952.MTBPR1_10067"/>
<dbReference type="AlphaFoldDB" id="A0A1C3RC28"/>
<dbReference type="EMBL" id="FLYE01000001">
    <property type="protein sequence ID" value="SCA54820.1"/>
    <property type="molecule type" value="Genomic_DNA"/>
</dbReference>
<evidence type="ECO:0000313" key="2">
    <source>
        <dbReference type="Proteomes" id="UP000231658"/>
    </source>
</evidence>
<name>A0A1C3RC28_9PROT</name>
<organism evidence="1 2">
    <name type="scientific">Candidatus Terasakiella magnetica</name>
    <dbReference type="NCBI Taxonomy" id="1867952"/>
    <lineage>
        <taxon>Bacteria</taxon>
        <taxon>Pseudomonadati</taxon>
        <taxon>Pseudomonadota</taxon>
        <taxon>Alphaproteobacteria</taxon>
        <taxon>Rhodospirillales</taxon>
        <taxon>Terasakiellaceae</taxon>
        <taxon>Terasakiella</taxon>
    </lineage>
</organism>
<evidence type="ECO:0000313" key="1">
    <source>
        <dbReference type="EMBL" id="SCA54820.1"/>
    </source>
</evidence>
<proteinExistence type="predicted"/>
<keyword evidence="2" id="KW-1185">Reference proteome</keyword>
<sequence>MTWKQPQIGFYCEKQMTYKFYLNKFSQPTHMYICKKTR</sequence>